<sequence length="279" mass="33549">VNRKIQKAVFNFYKDVAYSTYTREKKRLQVELLNLQQWVLEEKQRVALVFEGRDAAGKGSTIKRFVENLMPKYLRVVELATPTSVESKRWLHRYEKRLPKPGEIVFFDRSWYNRALIEPTMGYCKKSQYKYFMKKVLDWEEDLIRDGVVLIKFYLSVDKATQLYRFEERITDPLKYWKYSKNDRMVRSKWDIFTKYKEQMFARTSSHMSPWVMVNSNNKLYARLTCMLYAVSHIDYGQAKSFKPLRKETLRQRYSIKVDGVPFSGLNYRQYSVLKQLTS</sequence>
<dbReference type="PANTHER" id="PTHR34383:SF1">
    <property type="entry name" value="ADP-POLYPHOSPHATE PHOSPHOTRANSFERASE"/>
    <property type="match status" value="1"/>
</dbReference>
<accession>A0A382QMT1</accession>
<reference evidence="4" key="1">
    <citation type="submission" date="2018-05" db="EMBL/GenBank/DDBJ databases">
        <authorList>
            <person name="Lanie J.A."/>
            <person name="Ng W.-L."/>
            <person name="Kazmierczak K.M."/>
            <person name="Andrzejewski T.M."/>
            <person name="Davidsen T.M."/>
            <person name="Wayne K.J."/>
            <person name="Tettelin H."/>
            <person name="Glass J.I."/>
            <person name="Rusch D."/>
            <person name="Podicherti R."/>
            <person name="Tsui H.-C.T."/>
            <person name="Winkler M.E."/>
        </authorList>
    </citation>
    <scope>NUCLEOTIDE SEQUENCE</scope>
</reference>
<keyword evidence="2" id="KW-0418">Kinase</keyword>
<dbReference type="GO" id="GO:0008976">
    <property type="term" value="F:polyphosphate kinase activity"/>
    <property type="evidence" value="ECO:0007669"/>
    <property type="project" value="InterPro"/>
</dbReference>
<name>A0A382QMT1_9ZZZZ</name>
<evidence type="ECO:0000256" key="1">
    <source>
        <dbReference type="ARBA" id="ARBA00022679"/>
    </source>
</evidence>
<evidence type="ECO:0000313" key="4">
    <source>
        <dbReference type="EMBL" id="SVC85641.1"/>
    </source>
</evidence>
<evidence type="ECO:0000259" key="3">
    <source>
        <dbReference type="Pfam" id="PF03976"/>
    </source>
</evidence>
<dbReference type="PIRSF" id="PIRSF028756">
    <property type="entry name" value="PPK2_prd"/>
    <property type="match status" value="1"/>
</dbReference>
<organism evidence="4">
    <name type="scientific">marine metagenome</name>
    <dbReference type="NCBI Taxonomy" id="408172"/>
    <lineage>
        <taxon>unclassified sequences</taxon>
        <taxon>metagenomes</taxon>
        <taxon>ecological metagenomes</taxon>
    </lineage>
</organism>
<dbReference type="Gene3D" id="3.40.50.300">
    <property type="entry name" value="P-loop containing nucleotide triphosphate hydrolases"/>
    <property type="match status" value="1"/>
</dbReference>
<feature type="domain" description="Polyphosphate kinase-2-related" evidence="3">
    <location>
        <begin position="19"/>
        <end position="239"/>
    </location>
</feature>
<dbReference type="SUPFAM" id="SSF52540">
    <property type="entry name" value="P-loop containing nucleoside triphosphate hydrolases"/>
    <property type="match status" value="1"/>
</dbReference>
<dbReference type="InterPro" id="IPR016898">
    <property type="entry name" value="Polyphosphate_phosphotransfera"/>
</dbReference>
<protein>
    <recommendedName>
        <fullName evidence="3">Polyphosphate kinase-2-related domain-containing protein</fullName>
    </recommendedName>
</protein>
<dbReference type="EMBL" id="UINC01114965">
    <property type="protein sequence ID" value="SVC85641.1"/>
    <property type="molecule type" value="Genomic_DNA"/>
</dbReference>
<feature type="non-terminal residue" evidence="4">
    <location>
        <position position="1"/>
    </location>
</feature>
<gene>
    <name evidence="4" type="ORF">METZ01_LOCUS338495</name>
</gene>
<dbReference type="InterPro" id="IPR027417">
    <property type="entry name" value="P-loop_NTPase"/>
</dbReference>
<evidence type="ECO:0000256" key="2">
    <source>
        <dbReference type="ARBA" id="ARBA00022777"/>
    </source>
</evidence>
<keyword evidence="1" id="KW-0808">Transferase</keyword>
<dbReference type="AlphaFoldDB" id="A0A382QMT1"/>
<dbReference type="Pfam" id="PF03976">
    <property type="entry name" value="PPK2"/>
    <property type="match status" value="1"/>
</dbReference>
<dbReference type="PANTHER" id="PTHR34383">
    <property type="entry name" value="POLYPHOSPHATE:AMP PHOSPHOTRANSFERASE-RELATED"/>
    <property type="match status" value="1"/>
</dbReference>
<proteinExistence type="predicted"/>
<dbReference type="InterPro" id="IPR022488">
    <property type="entry name" value="PPK2-related"/>
</dbReference>